<name>A0A1Y5I7T2_OSTTA</name>
<evidence type="ECO:0000313" key="2">
    <source>
        <dbReference type="EMBL" id="OUS43095.1"/>
    </source>
</evidence>
<feature type="compositionally biased region" description="Basic residues" evidence="1">
    <location>
        <begin position="103"/>
        <end position="119"/>
    </location>
</feature>
<evidence type="ECO:0000256" key="1">
    <source>
        <dbReference type="SAM" id="MobiDB-lite"/>
    </source>
</evidence>
<reference evidence="2" key="1">
    <citation type="submission" date="2017-04" db="EMBL/GenBank/DDBJ databases">
        <title>Population genomics of picophytoplankton unveils novel chromosome hypervariability.</title>
        <authorList>
            <consortium name="DOE Joint Genome Institute"/>
            <person name="Blanc-Mathieu R."/>
            <person name="Krasovec M."/>
            <person name="Hebrard M."/>
            <person name="Yau S."/>
            <person name="Desgranges E."/>
            <person name="Martin J."/>
            <person name="Schackwitz W."/>
            <person name="Kuo A."/>
            <person name="Salin G."/>
            <person name="Donnadieu C."/>
            <person name="Desdevises Y."/>
            <person name="Sanchez-Ferandin S."/>
            <person name="Moreau H."/>
            <person name="Rivals E."/>
            <person name="Grigoriev I.V."/>
            <person name="Grimsley N."/>
            <person name="Eyre-Walker A."/>
            <person name="Piganeau G."/>
        </authorList>
    </citation>
    <scope>NUCLEOTIDE SEQUENCE [LARGE SCALE GENOMIC DNA]</scope>
    <source>
        <strain evidence="2">RCC 1115</strain>
    </source>
</reference>
<protein>
    <submittedName>
        <fullName evidence="2">Uncharacterized protein</fullName>
    </submittedName>
</protein>
<feature type="region of interest" description="Disordered" evidence="1">
    <location>
        <begin position="95"/>
        <end position="165"/>
    </location>
</feature>
<dbReference type="EMBL" id="KZ155835">
    <property type="protein sequence ID" value="OUS43095.1"/>
    <property type="molecule type" value="Genomic_DNA"/>
</dbReference>
<dbReference type="AlphaFoldDB" id="A0A1Y5I7T2"/>
<dbReference type="Proteomes" id="UP000195557">
    <property type="component" value="Unassembled WGS sequence"/>
</dbReference>
<accession>A0A1Y5I7T2</accession>
<feature type="non-terminal residue" evidence="2">
    <location>
        <position position="1"/>
    </location>
</feature>
<sequence>SYYDSPQNEVVGIYARISSRITTVIRVVNTTKETIADLMSHSQFHNKHMTTGRINQVSILSTRQRRIYQTVETDQYNRRDAPQLASRPKVIESLIRKPDVSRTHTRLPPHVRTRLKRPHVGPTEGPPDDNQRTRNIPYRSSQSHGVSRRLHRHASHSPPSSGSCNKKVIRLASGYRYKLLFRASIVKHEECRRLVCRAAVCISTDRGCASAPPTHSSAARLAAPGRPATHPARGYDDRRAFRWVGGANLRSHFLTDVQGRTTCRYVYLAYAVSYACVY</sequence>
<gene>
    <name evidence="2" type="ORF">BE221DRAFT_81363</name>
</gene>
<feature type="compositionally biased region" description="Basic residues" evidence="1">
    <location>
        <begin position="146"/>
        <end position="155"/>
    </location>
</feature>
<feature type="region of interest" description="Disordered" evidence="1">
    <location>
        <begin position="213"/>
        <end position="232"/>
    </location>
</feature>
<proteinExistence type="predicted"/>
<organism evidence="2">
    <name type="scientific">Ostreococcus tauri</name>
    <name type="common">Marine green alga</name>
    <dbReference type="NCBI Taxonomy" id="70448"/>
    <lineage>
        <taxon>Eukaryota</taxon>
        <taxon>Viridiplantae</taxon>
        <taxon>Chlorophyta</taxon>
        <taxon>Mamiellophyceae</taxon>
        <taxon>Mamiellales</taxon>
        <taxon>Bathycoccaceae</taxon>
        <taxon>Ostreococcus</taxon>
    </lineage>
</organism>